<dbReference type="RefSeq" id="WP_048848894.1">
    <property type="nucleotide sequence ID" value="NZ_BAQF01000006.1"/>
</dbReference>
<dbReference type="STRING" id="1231623.Tasa_019_037"/>
<dbReference type="OrthoDB" id="5297263at2"/>
<dbReference type="GO" id="GO:0003677">
    <property type="term" value="F:DNA binding"/>
    <property type="evidence" value="ECO:0007669"/>
    <property type="project" value="UniProtKB-KW"/>
</dbReference>
<dbReference type="InterPro" id="IPR036388">
    <property type="entry name" value="WH-like_DNA-bd_sf"/>
</dbReference>
<gene>
    <name evidence="6" type="ORF">Tasa_019_037</name>
</gene>
<keyword evidence="4" id="KW-0804">Transcription</keyword>
<name>A0A0D6ML51_9PROT</name>
<protein>
    <submittedName>
        <fullName evidence="6">LysR family protein</fullName>
    </submittedName>
</protein>
<evidence type="ECO:0000313" key="6">
    <source>
        <dbReference type="EMBL" id="GAN54352.1"/>
    </source>
</evidence>
<dbReference type="Gene3D" id="1.10.10.10">
    <property type="entry name" value="Winged helix-like DNA-binding domain superfamily/Winged helix DNA-binding domain"/>
    <property type="match status" value="1"/>
</dbReference>
<dbReference type="PANTHER" id="PTHR30419">
    <property type="entry name" value="HTH-TYPE TRANSCRIPTIONAL REGULATOR YBHD"/>
    <property type="match status" value="1"/>
</dbReference>
<proteinExistence type="inferred from homology"/>
<comment type="similarity">
    <text evidence="1">Belongs to the LysR transcriptional regulatory family.</text>
</comment>
<dbReference type="CDD" id="cd05466">
    <property type="entry name" value="PBP2_LTTR_substrate"/>
    <property type="match status" value="1"/>
</dbReference>
<dbReference type="EMBL" id="BALE01000019">
    <property type="protein sequence ID" value="GAN54352.1"/>
    <property type="molecule type" value="Genomic_DNA"/>
</dbReference>
<accession>A0A0D6ML51</accession>
<keyword evidence="7" id="KW-1185">Reference proteome</keyword>
<dbReference type="Pfam" id="PF00126">
    <property type="entry name" value="HTH_1"/>
    <property type="match status" value="1"/>
</dbReference>
<evidence type="ECO:0000256" key="3">
    <source>
        <dbReference type="ARBA" id="ARBA00023125"/>
    </source>
</evidence>
<keyword evidence="3" id="KW-0238">DNA-binding</keyword>
<dbReference type="GO" id="GO:0003700">
    <property type="term" value="F:DNA-binding transcription factor activity"/>
    <property type="evidence" value="ECO:0007669"/>
    <property type="project" value="InterPro"/>
</dbReference>
<sequence length="319" mass="34807">MCGFFRTSHCAKGIATLILVCMRTLHSRLLLYLDAVVRLGSIRRAAQQLNVAASSINRQILGLEADIGAPLFERLPHKMRLTAAGEALIAHIRRTMTDFERTRAHLEALRGTQRGTVHVGIMGGLGADLLARATRAFHLRRPQVMLQFERFSREHLIEAVRDGRAELGLGFGTEGQSDLRALLAIECPLGAVMAPDHPLASRPGVRASDLLAQPLILPSVGMSLHAQITELFGEHADNILPIVTTNEVEIMKRLAVAGEGVAILNRLNIETELTRGELVFRPIHGAAPTQTLRLFAHRARAEAPLPGIFADTLGEVLRA</sequence>
<keyword evidence="2" id="KW-0805">Transcription regulation</keyword>
<dbReference type="PROSITE" id="PS50931">
    <property type="entry name" value="HTH_LYSR"/>
    <property type="match status" value="1"/>
</dbReference>
<dbReference type="InterPro" id="IPR000847">
    <property type="entry name" value="LysR_HTH_N"/>
</dbReference>
<dbReference type="Pfam" id="PF03466">
    <property type="entry name" value="LysR_substrate"/>
    <property type="match status" value="1"/>
</dbReference>
<evidence type="ECO:0000259" key="5">
    <source>
        <dbReference type="PROSITE" id="PS50931"/>
    </source>
</evidence>
<dbReference type="SUPFAM" id="SSF46785">
    <property type="entry name" value="Winged helix' DNA-binding domain"/>
    <property type="match status" value="1"/>
</dbReference>
<evidence type="ECO:0000256" key="4">
    <source>
        <dbReference type="ARBA" id="ARBA00023163"/>
    </source>
</evidence>
<dbReference type="GO" id="GO:0005829">
    <property type="term" value="C:cytosol"/>
    <property type="evidence" value="ECO:0007669"/>
    <property type="project" value="TreeGrafter"/>
</dbReference>
<dbReference type="SUPFAM" id="SSF53850">
    <property type="entry name" value="Periplasmic binding protein-like II"/>
    <property type="match status" value="1"/>
</dbReference>
<evidence type="ECO:0000313" key="7">
    <source>
        <dbReference type="Proteomes" id="UP000032679"/>
    </source>
</evidence>
<dbReference type="AlphaFoldDB" id="A0A0D6ML51"/>
<reference evidence="6 7" key="1">
    <citation type="submission" date="2012-10" db="EMBL/GenBank/DDBJ databases">
        <title>Genome sequencing of Tanticharoenia sakaeratensis NBRC 103193.</title>
        <authorList>
            <person name="Azuma Y."/>
            <person name="Hadano H."/>
            <person name="Hirakawa H."/>
            <person name="Matsushita K."/>
        </authorList>
    </citation>
    <scope>NUCLEOTIDE SEQUENCE [LARGE SCALE GENOMIC DNA]</scope>
    <source>
        <strain evidence="6 7">NBRC 103193</strain>
    </source>
</reference>
<evidence type="ECO:0000256" key="1">
    <source>
        <dbReference type="ARBA" id="ARBA00009437"/>
    </source>
</evidence>
<dbReference type="InterPro" id="IPR036390">
    <property type="entry name" value="WH_DNA-bd_sf"/>
</dbReference>
<dbReference type="Gene3D" id="3.40.190.10">
    <property type="entry name" value="Periplasmic binding protein-like II"/>
    <property type="match status" value="2"/>
</dbReference>
<dbReference type="InterPro" id="IPR050950">
    <property type="entry name" value="HTH-type_LysR_regulators"/>
</dbReference>
<comment type="caution">
    <text evidence="6">The sequence shown here is derived from an EMBL/GenBank/DDBJ whole genome shotgun (WGS) entry which is preliminary data.</text>
</comment>
<evidence type="ECO:0000256" key="2">
    <source>
        <dbReference type="ARBA" id="ARBA00023015"/>
    </source>
</evidence>
<organism evidence="6 7">
    <name type="scientific">Tanticharoenia sakaeratensis NBRC 103193</name>
    <dbReference type="NCBI Taxonomy" id="1231623"/>
    <lineage>
        <taxon>Bacteria</taxon>
        <taxon>Pseudomonadati</taxon>
        <taxon>Pseudomonadota</taxon>
        <taxon>Alphaproteobacteria</taxon>
        <taxon>Acetobacterales</taxon>
        <taxon>Acetobacteraceae</taxon>
        <taxon>Tanticharoenia</taxon>
    </lineage>
</organism>
<dbReference type="PANTHER" id="PTHR30419:SF8">
    <property type="entry name" value="NITROGEN ASSIMILATION TRANSCRIPTIONAL ACTIVATOR-RELATED"/>
    <property type="match status" value="1"/>
</dbReference>
<dbReference type="Proteomes" id="UP000032679">
    <property type="component" value="Unassembled WGS sequence"/>
</dbReference>
<dbReference type="InterPro" id="IPR005119">
    <property type="entry name" value="LysR_subst-bd"/>
</dbReference>
<feature type="domain" description="HTH lysR-type" evidence="5">
    <location>
        <begin position="25"/>
        <end position="82"/>
    </location>
</feature>